<dbReference type="AlphaFoldDB" id="A0A1F7XL33"/>
<protein>
    <submittedName>
        <fullName evidence="1">Uncharacterized protein</fullName>
    </submittedName>
</protein>
<evidence type="ECO:0000313" key="2">
    <source>
        <dbReference type="Proteomes" id="UP000177382"/>
    </source>
</evidence>
<sequence>MEREKIMVTFSPDGKVAWKRGGEGIRVREFVETHPCKALKYLAGGGRGDELGEAVVSVIGGLYKLQEFNRQNLCGEDENLLQQI</sequence>
<proteinExistence type="predicted"/>
<reference evidence="1 2" key="1">
    <citation type="journal article" date="2016" name="Nat. Commun.">
        <title>Thousands of microbial genomes shed light on interconnected biogeochemical processes in an aquifer system.</title>
        <authorList>
            <person name="Anantharaman K."/>
            <person name="Brown C.T."/>
            <person name="Hug L.A."/>
            <person name="Sharon I."/>
            <person name="Castelle C.J."/>
            <person name="Probst A.J."/>
            <person name="Thomas B.C."/>
            <person name="Singh A."/>
            <person name="Wilkins M.J."/>
            <person name="Karaoz U."/>
            <person name="Brodie E.L."/>
            <person name="Williams K.H."/>
            <person name="Hubbard S.S."/>
            <person name="Banfield J.F."/>
        </authorList>
    </citation>
    <scope>NUCLEOTIDE SEQUENCE [LARGE SCALE GENOMIC DNA]</scope>
</reference>
<dbReference type="Proteomes" id="UP000177382">
    <property type="component" value="Unassembled WGS sequence"/>
</dbReference>
<gene>
    <name evidence="1" type="ORF">A2V97_00460</name>
</gene>
<evidence type="ECO:0000313" key="1">
    <source>
        <dbReference type="EMBL" id="OGM15489.1"/>
    </source>
</evidence>
<name>A0A1F7XL33_9BACT</name>
<organism evidence="1 2">
    <name type="scientific">Candidatus Woesebacteria bacterium RBG_16_42_24</name>
    <dbReference type="NCBI Taxonomy" id="1802485"/>
    <lineage>
        <taxon>Bacteria</taxon>
        <taxon>Candidatus Woeseibacteriota</taxon>
    </lineage>
</organism>
<accession>A0A1F7XL33</accession>
<dbReference type="EMBL" id="MGFX01000004">
    <property type="protein sequence ID" value="OGM15489.1"/>
    <property type="molecule type" value="Genomic_DNA"/>
</dbReference>
<dbReference type="STRING" id="1802485.A2V97_00460"/>
<comment type="caution">
    <text evidence="1">The sequence shown here is derived from an EMBL/GenBank/DDBJ whole genome shotgun (WGS) entry which is preliminary data.</text>
</comment>